<dbReference type="InterPro" id="IPR007837">
    <property type="entry name" value="DinB"/>
</dbReference>
<dbReference type="EMBL" id="PYGD01000002">
    <property type="protein sequence ID" value="PSK93403.1"/>
    <property type="molecule type" value="Genomic_DNA"/>
</dbReference>
<evidence type="ECO:0000256" key="1">
    <source>
        <dbReference type="ARBA" id="ARBA00008635"/>
    </source>
</evidence>
<dbReference type="RefSeq" id="WP_181358401.1">
    <property type="nucleotide sequence ID" value="NZ_PYGD01000002.1"/>
</dbReference>
<dbReference type="Proteomes" id="UP000240572">
    <property type="component" value="Unassembled WGS sequence"/>
</dbReference>
<evidence type="ECO:0000313" key="4">
    <source>
        <dbReference type="EMBL" id="PSK93403.1"/>
    </source>
</evidence>
<evidence type="ECO:0000313" key="5">
    <source>
        <dbReference type="Proteomes" id="UP000240572"/>
    </source>
</evidence>
<dbReference type="InterPro" id="IPR034660">
    <property type="entry name" value="DinB/YfiT-like"/>
</dbReference>
<keyword evidence="5" id="KW-1185">Reference proteome</keyword>
<name>A0A2P8D870_9BACT</name>
<comment type="similarity">
    <text evidence="1">Belongs to the DinB family.</text>
</comment>
<dbReference type="GO" id="GO:0046872">
    <property type="term" value="F:metal ion binding"/>
    <property type="evidence" value="ECO:0007669"/>
    <property type="project" value="UniProtKB-KW"/>
</dbReference>
<dbReference type="AlphaFoldDB" id="A0A2P8D870"/>
<evidence type="ECO:0000256" key="3">
    <source>
        <dbReference type="PIRSR" id="PIRSR607837-1"/>
    </source>
</evidence>
<feature type="binding site" evidence="3">
    <location>
        <position position="49"/>
    </location>
    <ligand>
        <name>a divalent metal cation</name>
        <dbReference type="ChEBI" id="CHEBI:60240"/>
    </ligand>
</feature>
<evidence type="ECO:0000256" key="2">
    <source>
        <dbReference type="ARBA" id="ARBA00022723"/>
    </source>
</evidence>
<dbReference type="Gene3D" id="1.20.120.450">
    <property type="entry name" value="dinb family like domain"/>
    <property type="match status" value="1"/>
</dbReference>
<dbReference type="PANTHER" id="PTHR37302">
    <property type="entry name" value="SLR1116 PROTEIN"/>
    <property type="match status" value="1"/>
</dbReference>
<dbReference type="Pfam" id="PF05163">
    <property type="entry name" value="DinB"/>
    <property type="match status" value="1"/>
</dbReference>
<dbReference type="PANTHER" id="PTHR37302:SF3">
    <property type="entry name" value="DAMAGE-INDUCIBLE PROTEIN DINB"/>
    <property type="match status" value="1"/>
</dbReference>
<comment type="caution">
    <text evidence="4">The sequence shown here is derived from an EMBL/GenBank/DDBJ whole genome shotgun (WGS) entry which is preliminary data.</text>
</comment>
<dbReference type="SUPFAM" id="SSF109854">
    <property type="entry name" value="DinB/YfiT-like putative metalloenzymes"/>
    <property type="match status" value="1"/>
</dbReference>
<sequence>MQDFLQLQYGLVQASRAVLLQYTATMQQQHFTRSSPAFGRGSVRNLLVHICDTYHYWIADRVLQLEPAFPPFDAYDTLDQCRDYFEKTDQLMTLFLERFAGQYTNPLPVQRQQGIDMLSPLTLFTHVITHEFHHKGQILSLSRDLGYTPVDTDVIR</sequence>
<feature type="binding site" evidence="3">
    <location>
        <position position="130"/>
    </location>
    <ligand>
        <name>a divalent metal cation</name>
        <dbReference type="ChEBI" id="CHEBI:60240"/>
    </ligand>
</feature>
<accession>A0A2P8D870</accession>
<organism evidence="4 5">
    <name type="scientific">Taibaiella chishuiensis</name>
    <dbReference type="NCBI Taxonomy" id="1434707"/>
    <lineage>
        <taxon>Bacteria</taxon>
        <taxon>Pseudomonadati</taxon>
        <taxon>Bacteroidota</taxon>
        <taxon>Chitinophagia</taxon>
        <taxon>Chitinophagales</taxon>
        <taxon>Chitinophagaceae</taxon>
        <taxon>Taibaiella</taxon>
    </lineage>
</organism>
<reference evidence="4 5" key="1">
    <citation type="submission" date="2018-03" db="EMBL/GenBank/DDBJ databases">
        <title>Genomic Encyclopedia of Type Strains, Phase III (KMG-III): the genomes of soil and plant-associated and newly described type strains.</title>
        <authorList>
            <person name="Whitman W."/>
        </authorList>
    </citation>
    <scope>NUCLEOTIDE SEQUENCE [LARGE SCALE GENOMIC DNA]</scope>
    <source>
        <strain evidence="4 5">CGMCC 1.12700</strain>
    </source>
</reference>
<proteinExistence type="inferred from homology"/>
<feature type="binding site" evidence="3">
    <location>
        <position position="134"/>
    </location>
    <ligand>
        <name>a divalent metal cation</name>
        <dbReference type="ChEBI" id="CHEBI:60240"/>
    </ligand>
</feature>
<keyword evidence="2 3" id="KW-0479">Metal-binding</keyword>
<gene>
    <name evidence="4" type="ORF">B0I18_102373</name>
</gene>
<protein>
    <submittedName>
        <fullName evidence="4">DinB family protein</fullName>
    </submittedName>
</protein>